<name>A0A1C7P1Q0_9HYPH</name>
<dbReference type="Pfam" id="PF21073">
    <property type="entry name" value="GDH_HM1"/>
    <property type="match status" value="1"/>
</dbReference>
<proteinExistence type="predicted"/>
<evidence type="ECO:0000313" key="8">
    <source>
        <dbReference type="Proteomes" id="UP000093111"/>
    </source>
</evidence>
<dbReference type="Pfam" id="PF05088">
    <property type="entry name" value="Bac_GDH_CD"/>
    <property type="match status" value="1"/>
</dbReference>
<dbReference type="PATRIC" id="fig|1612624.7.peg.6075"/>
<evidence type="ECO:0000259" key="4">
    <source>
        <dbReference type="Pfam" id="PF21075"/>
    </source>
</evidence>
<feature type="domain" description="NAD-glutamate dehydrogenase ACT3" evidence="6">
    <location>
        <begin position="533"/>
        <end position="614"/>
    </location>
</feature>
<dbReference type="GO" id="GO:0004069">
    <property type="term" value="F:L-aspartate:2-oxoglutarate aminotransferase activity"/>
    <property type="evidence" value="ECO:0007669"/>
    <property type="project" value="InterPro"/>
</dbReference>
<keyword evidence="1" id="KW-0560">Oxidoreductase</keyword>
<dbReference type="InterPro" id="IPR024727">
    <property type="entry name" value="NAD_Glu_DH_N_ACT1"/>
</dbReference>
<dbReference type="GO" id="GO:0006538">
    <property type="term" value="P:L-glutamate catabolic process"/>
    <property type="evidence" value="ECO:0007669"/>
    <property type="project" value="InterPro"/>
</dbReference>
<feature type="domain" description="NAD-glutamate dehydrogenase ACT2" evidence="5">
    <location>
        <begin position="399"/>
        <end position="487"/>
    </location>
</feature>
<feature type="domain" description="NAD-glutamate dehydrogenase N-terminal ACT1" evidence="4">
    <location>
        <begin position="33"/>
        <end position="166"/>
    </location>
</feature>
<dbReference type="STRING" id="1612624.ADU59_20505"/>
<comment type="caution">
    <text evidence="7">The sequence shown here is derived from an EMBL/GenBank/DDBJ whole genome shotgun (WGS) entry which is preliminary data.</text>
</comment>
<dbReference type="EMBL" id="LGLV01000013">
    <property type="protein sequence ID" value="OBZ93624.1"/>
    <property type="molecule type" value="Genomic_DNA"/>
</dbReference>
<dbReference type="PIRSF" id="PIRSF036761">
    <property type="entry name" value="GDH_Mll4104"/>
    <property type="match status" value="1"/>
</dbReference>
<feature type="domain" description="NAD-specific glutamate dehydrogenase C-terminal" evidence="3">
    <location>
        <begin position="1253"/>
        <end position="1587"/>
    </location>
</feature>
<dbReference type="SUPFAM" id="SSF53223">
    <property type="entry name" value="Aminoacid dehydrogenase-like, N-terminal domain"/>
    <property type="match status" value="1"/>
</dbReference>
<dbReference type="InterPro" id="IPR049059">
    <property type="entry name" value="NAD_Glu_DH_HM1"/>
</dbReference>
<evidence type="ECO:0000259" key="3">
    <source>
        <dbReference type="Pfam" id="PF21074"/>
    </source>
</evidence>
<dbReference type="Gene3D" id="3.40.50.720">
    <property type="entry name" value="NAD(P)-binding Rossmann-like Domain"/>
    <property type="match status" value="1"/>
</dbReference>
<dbReference type="InterPro" id="IPR049056">
    <property type="entry name" value="NAD_Glu_DH_HM3"/>
</dbReference>
<keyword evidence="8" id="KW-1185">Reference proteome</keyword>
<dbReference type="Pfam" id="PF21076">
    <property type="entry name" value="GDH_ACT2"/>
    <property type="match status" value="1"/>
</dbReference>
<dbReference type="Pfam" id="PF21078">
    <property type="entry name" value="GDH_HM3"/>
    <property type="match status" value="1"/>
</dbReference>
<dbReference type="OrthoDB" id="9758052at2"/>
<evidence type="ECO:0000256" key="1">
    <source>
        <dbReference type="ARBA" id="ARBA00023002"/>
    </source>
</evidence>
<dbReference type="SUPFAM" id="SSF51735">
    <property type="entry name" value="NAD(P)-binding Rossmann-fold domains"/>
    <property type="match status" value="1"/>
</dbReference>
<accession>A0A1C7P1Q0</accession>
<dbReference type="PANTHER" id="PTHR43403">
    <property type="entry name" value="NAD-SPECIFIC GLUTAMATE DEHYDROGENASE"/>
    <property type="match status" value="1"/>
</dbReference>
<dbReference type="InterPro" id="IPR028971">
    <property type="entry name" value="NAD-GDH_cat"/>
</dbReference>
<reference evidence="7 8" key="1">
    <citation type="journal article" date="2016" name="Syst. Appl. Microbiol.">
        <title>Pararhizobium polonicum sp. nov. isolated from tumors on stone fruit rootstocks.</title>
        <authorList>
            <person name="Pulawska J."/>
            <person name="Kuzmanovic N."/>
            <person name="Willems A."/>
            <person name="Pothier J.F."/>
        </authorList>
    </citation>
    <scope>NUCLEOTIDE SEQUENCE [LARGE SCALE GENOMIC DNA]</scope>
    <source>
        <strain evidence="7 8">F5.1</strain>
    </source>
</reference>
<dbReference type="Pfam" id="PF21075">
    <property type="entry name" value="GDH_ACT1"/>
    <property type="match status" value="1"/>
</dbReference>
<evidence type="ECO:0000259" key="6">
    <source>
        <dbReference type="Pfam" id="PF21077"/>
    </source>
</evidence>
<dbReference type="InterPro" id="IPR048381">
    <property type="entry name" value="GDH_C"/>
</dbReference>
<feature type="domain" description="NAD-glutamate dehydrogenase catalytic" evidence="2">
    <location>
        <begin position="714"/>
        <end position="1208"/>
    </location>
</feature>
<dbReference type="InterPro" id="IPR007780">
    <property type="entry name" value="NAD_Glu_DH_bac"/>
</dbReference>
<gene>
    <name evidence="7" type="ORF">ADU59_20505</name>
</gene>
<dbReference type="Pfam" id="PF21074">
    <property type="entry name" value="GDH_C"/>
    <property type="match status" value="1"/>
</dbReference>
<organism evidence="7 8">
    <name type="scientific">Pararhizobium polonicum</name>
    <dbReference type="NCBI Taxonomy" id="1612624"/>
    <lineage>
        <taxon>Bacteria</taxon>
        <taxon>Pseudomonadati</taxon>
        <taxon>Pseudomonadota</taxon>
        <taxon>Alphaproteobacteria</taxon>
        <taxon>Hyphomicrobiales</taxon>
        <taxon>Rhizobiaceae</taxon>
        <taxon>Rhizobium/Agrobacterium group</taxon>
        <taxon>Pararhizobium</taxon>
    </lineage>
</organism>
<evidence type="ECO:0000313" key="7">
    <source>
        <dbReference type="EMBL" id="OBZ93624.1"/>
    </source>
</evidence>
<dbReference type="PANTHER" id="PTHR43403:SF1">
    <property type="entry name" value="NAD-SPECIFIC GLUTAMATE DEHYDROGENASE"/>
    <property type="match status" value="1"/>
</dbReference>
<dbReference type="RefSeq" id="WP_068956017.1">
    <property type="nucleotide sequence ID" value="NZ_LGLV01000013.1"/>
</dbReference>
<protein>
    <submittedName>
        <fullName evidence="7">NAD-glutamate dehydrogenase</fullName>
    </submittedName>
</protein>
<evidence type="ECO:0000259" key="5">
    <source>
        <dbReference type="Pfam" id="PF21076"/>
    </source>
</evidence>
<dbReference type="GO" id="GO:0004352">
    <property type="term" value="F:glutamate dehydrogenase (NAD+) activity"/>
    <property type="evidence" value="ECO:0007669"/>
    <property type="project" value="InterPro"/>
</dbReference>
<dbReference type="Proteomes" id="UP000093111">
    <property type="component" value="Unassembled WGS sequence"/>
</dbReference>
<evidence type="ECO:0000259" key="2">
    <source>
        <dbReference type="Pfam" id="PF05088"/>
    </source>
</evidence>
<dbReference type="InterPro" id="IPR046346">
    <property type="entry name" value="Aminoacid_DH-like_N_sf"/>
</dbReference>
<dbReference type="InterPro" id="IPR049062">
    <property type="entry name" value="NAD_Glu_DH_ACT2"/>
</dbReference>
<sequence>MGAKYNPKKDRHFEAVSEAAKELGLKMLSPEILFRRASHDDLDAYTPAMLALTAAHALKEISHSESDRPVISVESVDGIAPNDTDVSILSVTDRNMPFLYDSIMGEVTSTHRDIHLAVHPILVLVPGKPAKIFDPEEKSDPENRISHIQIHLSRLTSAEAEDLKERVGKVLAQVHQTVGDWSQMTVLLDQAMSELENHAPSRKKGDRDEALAFLRWLRDNNFTFLGMREYTYSGKGDNAVVERGRGRGLGLLSNPDVRVLRQGKDAVLTTPEILAFLDGPDLLIVTKANVKSVVHRRAYMDYIGIKRFDEAGNVTGELRIVGLFTFSAYTRPAADIPLLRFKVEKIVDHFGFDPQSHSGKMLTNTLESYPRDDLFQIDVGLLATFCEQINELADRPRIRVLPRIDHFDRFVSVIVYVPREQYDSDVREKIGLYLKTVYDGRVSAYYPAFPEGGLARVHFIIGRSGGKTPRVPQAKLEDAVRDIVTRWIDRFNLLARHDGVAISVNEAYQAAFTPTEAYADLDDIAACSATDRIRIAFYQKRGKGPESLELKIFHAGEPVSLSHRVPLLENLGFRVISEQTHDIGVTDAKGGQRLVVLHDMELIHRDGHVLNLDKTGPMLEEAYLAAWNGLIEDDSFNRLILLSGLTAREVTVLRAYARYLRQTGITYSQGYLAETLNKYPAIASDIFKLFVTRMDPALEDKPKTKRTAALGAAIEQALNDVPSLDEDQILRRYVNAVQATLRTNYFQRDANGNPKAMLAFKLDPKLLDGLPEPRPFREIFVYGTEVEGVHLRFGKVARGGLRWSDRSQDYRTEVLGLVKAQQVKNAVIVPVGAKGGFFPKQLPVGGTRDEIFKAGTEAYRTYIRTLLSITDNIVGQDVVPPADTLRLDGDDPYFVVAADKGTATFSDTANGLAQEAGFWLDDAFASGGSAGYDHKKMGITARGAWETVKRHFREMDIDIQTTPFSVVGVGDMSGDVFGNGMLLSEKIRLIAAFDHRDIIIDPDPDIEKSFAERKRMFNLPRSSWQDYDRTTLSKGGMIIPRTEKSVTLTPQAMAAIGLEKSQATPFEIMTAILKSPVDLLWFGGIGTYIRAATETDADVGDRANDPIRITADEVGARVIGEGANLGVTQRGRIGFGLKGGRCNSDAIDNSAGVNSSDFEVNIKIALASAMRDGRLTRAKRNTLLASMTDEVAALVLRNNYEQSLSISLTEMLGAGNRTALTRLMTRLEADGHLNRKVEVLPNDIALSERYQSGKALTRAEIGVLLSYAKIVLFDEIVASDLPDDPYLLATLRDYFPAKMHKAHASDINEHRLRREIIATVLANDVINRGGPAFVSTLIDQTGFMPADVVKAAVLARDGYDLPRIHGEIDALDNIVSGQVQNELYQEAGRIFAVVTERALRTRAITGPLGEAVDKLRQALAKLKPSLHSSIPDDAAEEARQKAAYFVERDVPQALADEVAGLFLMTLVPEIMQISADTGVTLARTAQSYFGVTQHLRIARLLAAAERVSATEQYEAMALSRSISDIANARRDITITALADQKSEKNPVLAWQDSDRERVNRITDQLTQLTEKGETTLAKITVAAGLLSDLAQNRAR</sequence>
<dbReference type="InterPro" id="IPR036291">
    <property type="entry name" value="NAD(P)-bd_dom_sf"/>
</dbReference>
<dbReference type="Pfam" id="PF21077">
    <property type="entry name" value="GDH_ACT3"/>
    <property type="match status" value="1"/>
</dbReference>
<dbReference type="InterPro" id="IPR049064">
    <property type="entry name" value="NAD_Glu_DH_ACT3"/>
</dbReference>